<dbReference type="Proteomes" id="UP000036756">
    <property type="component" value="Unassembled WGS sequence"/>
</dbReference>
<name>A0A0J8D6M1_CLOCY</name>
<protein>
    <submittedName>
        <fullName evidence="1">Uncharacterized protein</fullName>
    </submittedName>
</protein>
<reference evidence="1 2" key="1">
    <citation type="submission" date="2015-06" db="EMBL/GenBank/DDBJ databases">
        <title>Draft genome sequence of the purine-degrading Clostridium cylindrosporum HC-1 (DSM 605).</title>
        <authorList>
            <person name="Poehlein A."/>
            <person name="Schiel-Bengelsdorf B."/>
            <person name="Bengelsdorf F."/>
            <person name="Daniel R."/>
            <person name="Duerre P."/>
        </authorList>
    </citation>
    <scope>NUCLEOTIDE SEQUENCE [LARGE SCALE GENOMIC DNA]</scope>
    <source>
        <strain evidence="1 2">DSM 605</strain>
    </source>
</reference>
<keyword evidence="2" id="KW-1185">Reference proteome</keyword>
<proteinExistence type="predicted"/>
<dbReference type="RefSeq" id="WP_161797126.1">
    <property type="nucleotide sequence ID" value="NZ_LFVU01000027.1"/>
</dbReference>
<evidence type="ECO:0000313" key="2">
    <source>
        <dbReference type="Proteomes" id="UP000036756"/>
    </source>
</evidence>
<dbReference type="PATRIC" id="fig|1121307.3.peg.1350"/>
<organism evidence="1 2">
    <name type="scientific">Clostridium cylindrosporum DSM 605</name>
    <dbReference type="NCBI Taxonomy" id="1121307"/>
    <lineage>
        <taxon>Bacteria</taxon>
        <taxon>Bacillati</taxon>
        <taxon>Bacillota</taxon>
        <taxon>Clostridia</taxon>
        <taxon>Eubacteriales</taxon>
        <taxon>Clostridiaceae</taxon>
        <taxon>Clostridium</taxon>
    </lineage>
</organism>
<accession>A0A0J8D6M1</accession>
<dbReference type="EMBL" id="LFVU01000027">
    <property type="protein sequence ID" value="KMT21730.1"/>
    <property type="molecule type" value="Genomic_DNA"/>
</dbReference>
<comment type="caution">
    <text evidence="1">The sequence shown here is derived from an EMBL/GenBank/DDBJ whole genome shotgun (WGS) entry which is preliminary data.</text>
</comment>
<gene>
    <name evidence="1" type="ORF">CLCY_2c04940</name>
</gene>
<dbReference type="AlphaFoldDB" id="A0A0J8D6M1"/>
<evidence type="ECO:0000313" key="1">
    <source>
        <dbReference type="EMBL" id="KMT21730.1"/>
    </source>
</evidence>
<sequence length="54" mass="6398">MYDAKNTTDDNSRKGSLRSDISDRQYFNIGLDHVYFKGHGFYGNIHHNIFKKFK</sequence>